<dbReference type="eggNOG" id="COG0457">
    <property type="taxonomic scope" value="Bacteria"/>
</dbReference>
<dbReference type="InterPro" id="IPR026634">
    <property type="entry name" value="TPST-like"/>
</dbReference>
<evidence type="ECO:0000256" key="1">
    <source>
        <dbReference type="ARBA" id="ARBA00022679"/>
    </source>
</evidence>
<dbReference type="SUPFAM" id="SSF48452">
    <property type="entry name" value="TPR-like"/>
    <property type="match status" value="1"/>
</dbReference>
<reference evidence="3 4" key="1">
    <citation type="submission" date="2006-06" db="EMBL/GenBank/DDBJ databases">
        <authorList>
            <person name="Moran M.A."/>
            <person name="Ferriera S."/>
            <person name="Johnson J."/>
            <person name="Kravitz S."/>
            <person name="Beeson K."/>
            <person name="Sutton G."/>
            <person name="Rogers Y.-H."/>
            <person name="Friedman R."/>
            <person name="Frazier M."/>
            <person name="Venter J.C."/>
        </authorList>
    </citation>
    <scope>NUCLEOTIDE SEQUENCE [LARGE SCALE GENOMIC DNA]</scope>
    <source>
        <strain evidence="3 4">E-37</strain>
    </source>
</reference>
<evidence type="ECO:0000313" key="3">
    <source>
        <dbReference type="EMBL" id="EBA07109.1"/>
    </source>
</evidence>
<feature type="repeat" description="TPR" evidence="2">
    <location>
        <begin position="148"/>
        <end position="181"/>
    </location>
</feature>
<dbReference type="PANTHER" id="PTHR12788">
    <property type="entry name" value="PROTEIN-TYROSINE SULFOTRANSFERASE 2"/>
    <property type="match status" value="1"/>
</dbReference>
<dbReference type="AlphaFoldDB" id="A3K6Y2"/>
<gene>
    <name evidence="3" type="ORF">SSE37_12966</name>
</gene>
<comment type="caution">
    <text evidence="3">The sequence shown here is derived from an EMBL/GenBank/DDBJ whole genome shotgun (WGS) entry which is preliminary data.</text>
</comment>
<protein>
    <submittedName>
        <fullName evidence="3">Uncharacterized protein</fullName>
    </submittedName>
</protein>
<dbReference type="PROSITE" id="PS50005">
    <property type="entry name" value="TPR"/>
    <property type="match status" value="1"/>
</dbReference>
<proteinExistence type="predicted"/>
<accession>A3K6Y2</accession>
<dbReference type="InterPro" id="IPR011990">
    <property type="entry name" value="TPR-like_helical_dom_sf"/>
</dbReference>
<dbReference type="Gene3D" id="3.40.50.300">
    <property type="entry name" value="P-loop containing nucleotide triphosphate hydrolases"/>
    <property type="match status" value="1"/>
</dbReference>
<evidence type="ECO:0000313" key="4">
    <source>
        <dbReference type="Proteomes" id="UP000005713"/>
    </source>
</evidence>
<sequence>MQQSFPITGDPPQEILDQLVALHDAGQSVVVAEETGKLLQAFPASYVLWQIYGGVLLALGLFSEAEKALGQAAALRPDLSEALSNHSVALRAVERIDEAEVRARGAVGLAPDSTRALVELAAVLLYRGEMAEVQALCERVLRQEPDNAAAMNNLGVALQAQGRAKAARTAFRKAVRAAPRFAEAHRNLAAAKTWEAEDAQLRQMQAIADDPLTPPPDRMRICAALFTAYDRLGQEAQAWRALSEANALRKARQGYSVASDRAVFARLREVFGTLDPLAAEPGAVVPVFILGMPRSGTTLAEQIVSAHPDVTGAGELGVVNALAQPFMSGETAPDATALRAFRESYLQSVALRAEGRRFVTDKMPHNFRYIGLIAAALPEARIVHVTRQPEAVCWSNLAHYFVSEGLGYANDPAEVVAYHGLYRDLMAFWNARWPGRIRRLDYEALVTAPEAETRALIADLGLDWDAACLRPDLNRRAVQTASTAQVRMRVYTGSSRSWRRYEPYLDGAFRDLREIADS</sequence>
<keyword evidence="1" id="KW-0808">Transferase</keyword>
<dbReference type="OrthoDB" id="9800698at2"/>
<name>A3K6Y2_SAGS3</name>
<keyword evidence="4" id="KW-1185">Reference proteome</keyword>
<dbReference type="SUPFAM" id="SSF52540">
    <property type="entry name" value="P-loop containing nucleoside triphosphate hydrolases"/>
    <property type="match status" value="1"/>
</dbReference>
<dbReference type="PANTHER" id="PTHR12788:SF10">
    <property type="entry name" value="PROTEIN-TYROSINE SULFOTRANSFERASE"/>
    <property type="match status" value="1"/>
</dbReference>
<dbReference type="Proteomes" id="UP000005713">
    <property type="component" value="Unassembled WGS sequence"/>
</dbReference>
<dbReference type="EMBL" id="AAYA01000011">
    <property type="protein sequence ID" value="EBA07109.1"/>
    <property type="molecule type" value="Genomic_DNA"/>
</dbReference>
<dbReference type="Pfam" id="PF13424">
    <property type="entry name" value="TPR_12"/>
    <property type="match status" value="1"/>
</dbReference>
<dbReference type="Gene3D" id="1.25.40.10">
    <property type="entry name" value="Tetratricopeptide repeat domain"/>
    <property type="match status" value="3"/>
</dbReference>
<dbReference type="RefSeq" id="WP_005861276.1">
    <property type="nucleotide sequence ID" value="NZ_AAYA01000011.1"/>
</dbReference>
<dbReference type="GO" id="GO:0008476">
    <property type="term" value="F:protein-tyrosine sulfotransferase activity"/>
    <property type="evidence" value="ECO:0007669"/>
    <property type="project" value="InterPro"/>
</dbReference>
<dbReference type="SMART" id="SM00028">
    <property type="entry name" value="TPR"/>
    <property type="match status" value="3"/>
</dbReference>
<dbReference type="InterPro" id="IPR019734">
    <property type="entry name" value="TPR_rpt"/>
</dbReference>
<evidence type="ECO:0000256" key="2">
    <source>
        <dbReference type="PROSITE-ProRule" id="PRU00339"/>
    </source>
</evidence>
<organism evidence="3 4">
    <name type="scientific">Sagittula stellata (strain ATCC 700073 / DSM 11524 / E-37)</name>
    <dbReference type="NCBI Taxonomy" id="388399"/>
    <lineage>
        <taxon>Bacteria</taxon>
        <taxon>Pseudomonadati</taxon>
        <taxon>Pseudomonadota</taxon>
        <taxon>Alphaproteobacteria</taxon>
        <taxon>Rhodobacterales</taxon>
        <taxon>Roseobacteraceae</taxon>
        <taxon>Sagittula</taxon>
    </lineage>
</organism>
<keyword evidence="2" id="KW-0802">TPR repeat</keyword>
<dbReference type="InterPro" id="IPR027417">
    <property type="entry name" value="P-loop_NTPase"/>
</dbReference>
<dbReference type="Pfam" id="PF13469">
    <property type="entry name" value="Sulfotransfer_3"/>
    <property type="match status" value="1"/>
</dbReference>